<dbReference type="PANTHER" id="PTHR24314:SF21">
    <property type="entry name" value="CHLOROPHYLL(IDE) B REDUCTASE NYC1, CHLOROPLASTIC-RELATED"/>
    <property type="match status" value="1"/>
</dbReference>
<accession>A0A9E5T1Y9</accession>
<organism evidence="2 3">
    <name type="scientific">Pseudomaricurvus hydrocarbonicus</name>
    <dbReference type="NCBI Taxonomy" id="1470433"/>
    <lineage>
        <taxon>Bacteria</taxon>
        <taxon>Pseudomonadati</taxon>
        <taxon>Pseudomonadota</taxon>
        <taxon>Gammaproteobacteria</taxon>
        <taxon>Cellvibrionales</taxon>
        <taxon>Cellvibrionaceae</taxon>
        <taxon>Pseudomaricurvus</taxon>
    </lineage>
</organism>
<dbReference type="InterPro" id="IPR002347">
    <property type="entry name" value="SDR_fam"/>
</dbReference>
<comment type="caution">
    <text evidence="2">The sequence shown here is derived from an EMBL/GenBank/DDBJ whole genome shotgun (WGS) entry which is preliminary data.</text>
</comment>
<dbReference type="Proteomes" id="UP000787472">
    <property type="component" value="Unassembled WGS sequence"/>
</dbReference>
<keyword evidence="3" id="KW-1185">Reference proteome</keyword>
<evidence type="ECO:0000313" key="3">
    <source>
        <dbReference type="Proteomes" id="UP000787472"/>
    </source>
</evidence>
<reference evidence="2" key="1">
    <citation type="submission" date="2020-03" db="EMBL/GenBank/DDBJ databases">
        <authorList>
            <person name="Guo F."/>
        </authorList>
    </citation>
    <scope>NUCLEOTIDE SEQUENCE</scope>
    <source>
        <strain evidence="2">JCM 30134</strain>
    </source>
</reference>
<dbReference type="InterPro" id="IPR036291">
    <property type="entry name" value="NAD(P)-bd_dom_sf"/>
</dbReference>
<dbReference type="Pfam" id="PF00106">
    <property type="entry name" value="adh_short"/>
    <property type="match status" value="1"/>
</dbReference>
<dbReference type="AlphaFoldDB" id="A0A9E5T1Y9"/>
<comment type="similarity">
    <text evidence="1">Belongs to the short-chain dehydrogenases/reductases (SDR) family.</text>
</comment>
<dbReference type="GO" id="GO:0015996">
    <property type="term" value="P:chlorophyll catabolic process"/>
    <property type="evidence" value="ECO:0007669"/>
    <property type="project" value="TreeGrafter"/>
</dbReference>
<dbReference type="EMBL" id="JAAONZ010000015">
    <property type="protein sequence ID" value="NHO67276.1"/>
    <property type="molecule type" value="Genomic_DNA"/>
</dbReference>
<dbReference type="GO" id="GO:0034256">
    <property type="term" value="F:chlorophyll(ide) b reductase activity"/>
    <property type="evidence" value="ECO:0007669"/>
    <property type="project" value="TreeGrafter"/>
</dbReference>
<protein>
    <submittedName>
        <fullName evidence="2">SDR family oxidoreductase</fullName>
    </submittedName>
</protein>
<name>A0A9E5T1Y9_9GAMM</name>
<evidence type="ECO:0000313" key="2">
    <source>
        <dbReference type="EMBL" id="NHO67276.1"/>
    </source>
</evidence>
<dbReference type="GO" id="GO:0010304">
    <property type="term" value="P:PSII associated light-harvesting complex II catabolic process"/>
    <property type="evidence" value="ECO:0007669"/>
    <property type="project" value="TreeGrafter"/>
</dbReference>
<sequence>MANIVITGSTQGIGFGLATAFADLGHNVVICGRDSAALDSALSALAKSKGKSFGRQCDISQPGELQALWDFSIDTLGPIDIWINNAGFARTTEKIIDYSIDDVEKMVNTNLKGTLYALQIAVKGMLTQGQGKIFNILGGGSNGEYFPGMGIYGSTKRGLDYVTDALVKELQETPLIIGKVRPGMVVTEAIIREIQEDPDNFHKNRKMMNILSDSVDTVCPYLAERMLMCQKSGSKISWLTGGKISWRMLSALFKAPEDKFPEVSAQSTS</sequence>
<dbReference type="InterPro" id="IPR052625">
    <property type="entry name" value="Chl_b_Red"/>
</dbReference>
<dbReference type="Gene3D" id="3.40.50.720">
    <property type="entry name" value="NAD(P)-binding Rossmann-like Domain"/>
    <property type="match status" value="1"/>
</dbReference>
<dbReference type="RefSeq" id="WP_167189680.1">
    <property type="nucleotide sequence ID" value="NZ_JAAONZ010000015.1"/>
</dbReference>
<dbReference type="PRINTS" id="PR00080">
    <property type="entry name" value="SDRFAMILY"/>
</dbReference>
<dbReference type="PRINTS" id="PR00081">
    <property type="entry name" value="GDHRDH"/>
</dbReference>
<proteinExistence type="inferred from homology"/>
<dbReference type="CDD" id="cd05233">
    <property type="entry name" value="SDR_c"/>
    <property type="match status" value="1"/>
</dbReference>
<dbReference type="PANTHER" id="PTHR24314">
    <property type="entry name" value="NON-SPECIFIC LIPID TRANSFER PROTEIN-RELATED"/>
    <property type="match status" value="1"/>
</dbReference>
<dbReference type="SUPFAM" id="SSF51735">
    <property type="entry name" value="NAD(P)-binding Rossmann-fold domains"/>
    <property type="match status" value="1"/>
</dbReference>
<gene>
    <name evidence="2" type="ORF">G8770_17140</name>
</gene>
<evidence type="ECO:0000256" key="1">
    <source>
        <dbReference type="RuleBase" id="RU000363"/>
    </source>
</evidence>